<reference evidence="7 8" key="1">
    <citation type="submission" date="2020-01" db="EMBL/GenBank/DDBJ databases">
        <title>The genomic epidemiology of tigecycline resistance gene tet(X) variants in a swine farm in China.</title>
        <authorList>
            <person name="Peng K."/>
            <person name="Li R."/>
        </authorList>
    </citation>
    <scope>NUCLEOTIDE SEQUENCE [LARGE SCALE GENOMIC DNA]</scope>
    <source>
        <strain evidence="7 8">ZN3</strain>
    </source>
</reference>
<sequence length="2289" mass="259484">MKNINTLLMKMKSSTSETITLKELAPLSLHEIRALSDEKLTWNEAKILYTEAKEAAKRNKLNESHYLARNNPQVQSAVTLGIQSQSAQSRALSDWIPERGDTFVDGKSVASMFSPVGYLTELYREAKALHTESSVYHLDKRRPDLAQLVLSQENMDKEVSTLSLSNQILTTALQNKLGSGKDLFRELATNRLTGGTPYHQPYETIRQAIMLQDRNLESLMSSPDVTKTLDSALLASIQADISPELYNILTENVDKDTDTLFKKNFGNLNKEILKSSRFLAEYYDVDVKDIRFILKAFNKKEALTNKELLNINKIIRLYKAIGMPILSVITIIKSKNSEFNIDKEMLSAIFHMQMMMNNYHITVEQAIVLNSGLISKTSLNNTQSVFDQLFNNPPLNNTLFVDDNHALDFANATNAADITRLNTLKRAFNINDIELVMLWQLASGSVSDFTCSLTNLSLLYRTFLLSKVNGLSINELVLLIDILPSPFNKEIFTHTTSDDMGNLSHAINDVVKFAKKEKWTISELFLICSSKYESEFSSELEVLINNLKVILKNVPKDYEEQFSVVASFIAAEMGIDSIEKANWILHWVDLEPGNRYLKDILPIIIKDNLTQQDKVDIARFFNRLKKITLVSNKIGLNKSTLEIISYRTECFYPKENRELKIERIKHITQFHHFISQCGDRANEFLIELKNQSLTTERMASILNIDEETITQALELTPTKALKDFQNITVLIQYIELSKTLSVSPSDFKLLVDLKYTENNDVVGTYDKWNKLGQIMQAGLNSENTAKFIQVMDEKKATVLTQYYANQSTNLSLISRDDVYHHLLIDNQVSAEIMTTAIAQAIANIQFYINNCLSGDEKDVDKNVKGRTFFAQWNEFNKRYSTWSGVSKLVYYPENYVDPTMRIGQTKMMDTLLQSISQNSINRDTVEDAFKTYLTSFEQIANLEVLSGYHDSVTLDDGITYFIGRNPAEQMSYYWRSTDHSKIKDSKMAANAWTEWTKIENGLNPYNDLIRPVIFNSRLYIAWIERVETAKNNIAEKIEKEIRYNLKFSHIRYDGSWSSPINYEIQDDLDKLNKLNFYLSYSDEFDKVMIVFYKMSETYSVEKDNFEIYYIDNELNFAKGTADEIKNIYVNAKNEFDIFDGSKGSTIRVVNNHFIKKDKTNYTISRDPISDVMVKDSDLASLQGSLINNAKISLNNNRITCSFSASIKCEIKKTIEADDSVKIHLRKILSIKGESNDKFEDTFYTRVKIGKKTDPYFEVIFSKYTGKVLYLIFDFKLKSIYAYIVDENNEYEIDSDFTHLCVNSDLPSICINNFMGNENSDRIVNLIDGYNQFEYFFLDMDEEIYKLTKQEKCSLIIGLNLGDGIYGIYGLSGYGLLPIKNSDPVYNNTVEKISDISIEISSAENNKKYSVNEWSHQSGFHDGINNFNNVDGALSLDIPSSEFTKNGKTTVTVNVKVKDKQSNVLSEKALSFDVKQVIVASSGNVIKVKTNSAMAQYMSMSIASKSMLVRLNTLFARQLVKRANKGIDTILTLDTQRLPEPALEGNTDETMDFNGANAIYFWELFYYTPMMVASVMLEGQNYDEASRWLRYVFSPNGYIENGIHADRTWNSQPLLTDTAWDKDQLDSTDPDAVAQTDPMHYKLATFMKCLDILMDRGDSAYRVLERDALNEAKMWYMQALKLLGDETELLGDNVWSAPKLTEAASKTKQPTRTMTEGSEETVSPRTANSLTSLFLPQLNEKLAQYRDTLKTRLFNLRHNLSIDGQPLSLAIYATPADPKALQNAAVNQSQGGSALPNAMMPVQRFPVIINSAKSVVSQLIQFGSSLASITERQDAQALSELLTTQGSEIILQNMKYQTKNIEEFTHNEKALKALQAGAQKRFTHYSDLYEDNISTLEQQAMDLRLASSVLNTSSQVLNMAGAVADMVPNIYGMAVGGSRLGGVFNATAIGLQLAGSATNIASDRLSQSESYRRRREEWELARDNAKSELEQIDAQLEALKVRKEAANLQLESMKLQQQQTQEHLTFLQNKFTNTALYNWLRGKLMAIYKPFYDLTVSRCRMAELAYQYDLGETQTFIRPGAWQGNYSGLMAGESLMHNLTQMENSYLEKDKRTLEITKIVSLDDVYQGLSSNQFGFDKVSDVINGKATILGTTENGITLKNGQLQASIKLSDLAIDKDYPADLGKLRRVKQISVTLPALTGTYQNIRAVLNYGGSAVKPRGCNAIAISHGMNDSGQFQLNFNDDRYLPFEGLPVNDNSTLTLSFPDATSKQKEMLLTLNDIILHINYTIR</sequence>
<name>A0A6G6SRC8_PROVU</name>
<gene>
    <name evidence="7" type="ORF">GTH24_17670</name>
</gene>
<dbReference type="InterPro" id="IPR040840">
    <property type="entry name" value="TcA_TcB_BD"/>
</dbReference>
<proteinExistence type="predicted"/>
<evidence type="ECO:0000256" key="2">
    <source>
        <dbReference type="SAM" id="Coils"/>
    </source>
</evidence>
<feature type="domain" description="Tc toxin complex TcA C-terminal TcB-binding" evidence="4">
    <location>
        <begin position="1994"/>
        <end position="2123"/>
    </location>
</feature>
<dbReference type="Pfam" id="PF03538">
    <property type="entry name" value="VRP1"/>
    <property type="match status" value="1"/>
</dbReference>
<evidence type="ECO:0000256" key="1">
    <source>
        <dbReference type="ARBA" id="ARBA00023026"/>
    </source>
</evidence>
<feature type="domain" description="ABC toxin N-terminal" evidence="6">
    <location>
        <begin position="793"/>
        <end position="910"/>
    </location>
</feature>
<protein>
    <submittedName>
        <fullName evidence="7">Uncharacterized protein</fullName>
    </submittedName>
</protein>
<dbReference type="EMBL" id="CP047344">
    <property type="protein sequence ID" value="QIF95609.1"/>
    <property type="molecule type" value="Genomic_DNA"/>
</dbReference>
<dbReference type="InterPro" id="IPR041079">
    <property type="entry name" value="Neuraminidase-like"/>
</dbReference>
<organism evidence="7 8">
    <name type="scientific">Proteus vulgaris</name>
    <dbReference type="NCBI Taxonomy" id="585"/>
    <lineage>
        <taxon>Bacteria</taxon>
        <taxon>Pseudomonadati</taxon>
        <taxon>Pseudomonadota</taxon>
        <taxon>Gammaproteobacteria</taxon>
        <taxon>Enterobacterales</taxon>
        <taxon>Morganellaceae</taxon>
        <taxon>Proteus</taxon>
    </lineage>
</organism>
<feature type="domain" description="Tc toxin complex TcA C-terminal TcB-binding" evidence="4">
    <location>
        <begin position="2219"/>
        <end position="2287"/>
    </location>
</feature>
<dbReference type="InterPro" id="IPR046839">
    <property type="entry name" value="ABC_toxin_N"/>
</dbReference>
<dbReference type="RefSeq" id="WP_164526774.1">
    <property type="nucleotide sequence ID" value="NZ_CP047344.1"/>
</dbReference>
<evidence type="ECO:0000259" key="6">
    <source>
        <dbReference type="Pfam" id="PF20220"/>
    </source>
</evidence>
<dbReference type="Pfam" id="PF18413">
    <property type="entry name" value="Neuraminidase"/>
    <property type="match status" value="1"/>
</dbReference>
<evidence type="ECO:0000313" key="7">
    <source>
        <dbReference type="EMBL" id="QIF95609.1"/>
    </source>
</evidence>
<keyword evidence="1" id="KW-0843">Virulence</keyword>
<dbReference type="Pfam" id="PF18276">
    <property type="entry name" value="TcA_TcB_BD"/>
    <property type="match status" value="2"/>
</dbReference>
<evidence type="ECO:0000259" key="4">
    <source>
        <dbReference type="Pfam" id="PF18276"/>
    </source>
</evidence>
<dbReference type="Proteomes" id="UP000503287">
    <property type="component" value="Chromosome"/>
</dbReference>
<evidence type="ECO:0000313" key="8">
    <source>
        <dbReference type="Proteomes" id="UP000503287"/>
    </source>
</evidence>
<evidence type="ECO:0000259" key="5">
    <source>
        <dbReference type="Pfam" id="PF18413"/>
    </source>
</evidence>
<keyword evidence="8" id="KW-1185">Reference proteome</keyword>
<feature type="coiled-coil region" evidence="2">
    <location>
        <begin position="1967"/>
        <end position="2029"/>
    </location>
</feature>
<feature type="domain" description="Neuraminidase-like" evidence="5">
    <location>
        <begin position="942"/>
        <end position="1067"/>
    </location>
</feature>
<accession>A0A6G6SRC8</accession>
<feature type="region of interest" description="Disordered" evidence="3">
    <location>
        <begin position="1703"/>
        <end position="1725"/>
    </location>
</feature>
<dbReference type="InterPro" id="IPR018003">
    <property type="entry name" value="Insecticidal_toxin/plasmid_vir"/>
</dbReference>
<keyword evidence="2" id="KW-0175">Coiled coil</keyword>
<dbReference type="Pfam" id="PF20220">
    <property type="entry name" value="ABC_toxin_N"/>
    <property type="match status" value="1"/>
</dbReference>
<evidence type="ECO:0000256" key="3">
    <source>
        <dbReference type="SAM" id="MobiDB-lite"/>
    </source>
</evidence>